<reference evidence="3" key="1">
    <citation type="journal article" date="2024" name="IScience">
        <title>Strigolactones Initiate the Formation of Haustorium-like Structures in Castilleja.</title>
        <authorList>
            <person name="Buerger M."/>
            <person name="Peterson D."/>
            <person name="Chory J."/>
        </authorList>
    </citation>
    <scope>NUCLEOTIDE SEQUENCE [LARGE SCALE GENOMIC DNA]</scope>
</reference>
<dbReference type="EMBL" id="JAVIJP010000066">
    <property type="protein sequence ID" value="KAL3619653.1"/>
    <property type="molecule type" value="Genomic_DNA"/>
</dbReference>
<evidence type="ECO:0000313" key="3">
    <source>
        <dbReference type="Proteomes" id="UP001632038"/>
    </source>
</evidence>
<proteinExistence type="predicted"/>
<comment type="caution">
    <text evidence="2">The sequence shown here is derived from an EMBL/GenBank/DDBJ whole genome shotgun (WGS) entry which is preliminary data.</text>
</comment>
<organism evidence="2 3">
    <name type="scientific">Castilleja foliolosa</name>
    <dbReference type="NCBI Taxonomy" id="1961234"/>
    <lineage>
        <taxon>Eukaryota</taxon>
        <taxon>Viridiplantae</taxon>
        <taxon>Streptophyta</taxon>
        <taxon>Embryophyta</taxon>
        <taxon>Tracheophyta</taxon>
        <taxon>Spermatophyta</taxon>
        <taxon>Magnoliopsida</taxon>
        <taxon>eudicotyledons</taxon>
        <taxon>Gunneridae</taxon>
        <taxon>Pentapetalae</taxon>
        <taxon>asterids</taxon>
        <taxon>lamiids</taxon>
        <taxon>Lamiales</taxon>
        <taxon>Orobanchaceae</taxon>
        <taxon>Pedicularideae</taxon>
        <taxon>Castillejinae</taxon>
        <taxon>Castilleja</taxon>
    </lineage>
</organism>
<sequence>MENQMNELFDKLERAMGQIAKTVKELQSQEMNEQVWTSPVALDVEPLVSLEPVHFNIAEETHDDVSL</sequence>
<dbReference type="Proteomes" id="UP001632038">
    <property type="component" value="Unassembled WGS sequence"/>
</dbReference>
<dbReference type="AlphaFoldDB" id="A0ABD3BQZ6"/>
<name>A0ABD3BQZ6_9LAMI</name>
<feature type="coiled-coil region" evidence="1">
    <location>
        <begin position="5"/>
        <end position="32"/>
    </location>
</feature>
<evidence type="ECO:0000313" key="2">
    <source>
        <dbReference type="EMBL" id="KAL3619653.1"/>
    </source>
</evidence>
<gene>
    <name evidence="2" type="ORF">CASFOL_034565</name>
</gene>
<keyword evidence="1" id="KW-0175">Coiled coil</keyword>
<keyword evidence="3" id="KW-1185">Reference proteome</keyword>
<accession>A0ABD3BQZ6</accession>
<protein>
    <submittedName>
        <fullName evidence="2">Uncharacterized protein</fullName>
    </submittedName>
</protein>
<evidence type="ECO:0000256" key="1">
    <source>
        <dbReference type="SAM" id="Coils"/>
    </source>
</evidence>